<feature type="active site" evidence="7">
    <location>
        <position position="118"/>
    </location>
</feature>
<dbReference type="GO" id="GO:0006465">
    <property type="term" value="P:signal peptide processing"/>
    <property type="evidence" value="ECO:0007669"/>
    <property type="project" value="InterPro"/>
</dbReference>
<proteinExistence type="inferred from homology"/>
<dbReference type="InterPro" id="IPR000223">
    <property type="entry name" value="Pept_S26A_signal_pept_1"/>
</dbReference>
<evidence type="ECO:0000256" key="10">
    <source>
        <dbReference type="SAM" id="MobiDB-lite"/>
    </source>
</evidence>
<sequence>MNEQVVESTEETGTRSARSRRKQQNREPEEKRGRPRWLSELLDWARTLGIAFVIVLLVHLFVFNLSTVDGHSMEPTLEDKQWLFVNKIGYLIGEPERGDVVILEDPMDSEGKAEYLVKRIIGVPGDTVEIRSGRMYLNGEQLVESYTDVDIEDVDYGPQKVGEGTYFVMGDNRHLGASKDSRTFGPVSSTLIKGKAQFVIWPITHMNKL</sequence>
<dbReference type="PRINTS" id="PR00727">
    <property type="entry name" value="LEADERPTASE"/>
</dbReference>
<dbReference type="PROSITE" id="PS00760">
    <property type="entry name" value="SPASE_I_2"/>
    <property type="match status" value="1"/>
</dbReference>
<dbReference type="Gene3D" id="2.10.109.10">
    <property type="entry name" value="Umud Fragment, subunit A"/>
    <property type="match status" value="1"/>
</dbReference>
<comment type="similarity">
    <text evidence="3 9">Belongs to the peptidase S26 family.</text>
</comment>
<accession>A0A2W1LA50</accession>
<feature type="transmembrane region" description="Helical" evidence="8">
    <location>
        <begin position="44"/>
        <end position="63"/>
    </location>
</feature>
<protein>
    <recommendedName>
        <fullName evidence="4 8">Signal peptidase I</fullName>
        <ecNumber evidence="4 8">3.4.21.89</ecNumber>
    </recommendedName>
</protein>
<dbReference type="SUPFAM" id="SSF51306">
    <property type="entry name" value="LexA/Signal peptidase"/>
    <property type="match status" value="1"/>
</dbReference>
<dbReference type="PANTHER" id="PTHR43390:SF1">
    <property type="entry name" value="CHLOROPLAST PROCESSING PEPTIDASE"/>
    <property type="match status" value="1"/>
</dbReference>
<keyword evidence="6 8" id="KW-0378">Hydrolase</keyword>
<dbReference type="EMBL" id="QKRB01000044">
    <property type="protein sequence ID" value="PZD95609.1"/>
    <property type="molecule type" value="Genomic_DNA"/>
</dbReference>
<dbReference type="InterPro" id="IPR036286">
    <property type="entry name" value="LexA/Signal_pep-like_sf"/>
</dbReference>
<dbReference type="RefSeq" id="WP_111147239.1">
    <property type="nucleotide sequence ID" value="NZ_QKRB01000044.1"/>
</dbReference>
<feature type="domain" description="Peptidase S26" evidence="11">
    <location>
        <begin position="42"/>
        <end position="201"/>
    </location>
</feature>
<evidence type="ECO:0000256" key="1">
    <source>
        <dbReference type="ARBA" id="ARBA00000677"/>
    </source>
</evidence>
<dbReference type="Pfam" id="PF10502">
    <property type="entry name" value="Peptidase_S26"/>
    <property type="match status" value="1"/>
</dbReference>
<keyword evidence="13" id="KW-1185">Reference proteome</keyword>
<dbReference type="OrthoDB" id="9802919at2"/>
<evidence type="ECO:0000313" key="12">
    <source>
        <dbReference type="EMBL" id="PZD95609.1"/>
    </source>
</evidence>
<evidence type="ECO:0000256" key="2">
    <source>
        <dbReference type="ARBA" id="ARBA00004401"/>
    </source>
</evidence>
<feature type="region of interest" description="Disordered" evidence="10">
    <location>
        <begin position="1"/>
        <end position="32"/>
    </location>
</feature>
<keyword evidence="8" id="KW-0812">Transmembrane</keyword>
<feature type="active site" evidence="7">
    <location>
        <position position="72"/>
    </location>
</feature>
<keyword evidence="8" id="KW-1133">Transmembrane helix</keyword>
<dbReference type="Proteomes" id="UP000249522">
    <property type="component" value="Unassembled WGS sequence"/>
</dbReference>
<dbReference type="PROSITE" id="PS00501">
    <property type="entry name" value="SPASE_I_1"/>
    <property type="match status" value="1"/>
</dbReference>
<reference evidence="12 13" key="1">
    <citation type="submission" date="2018-06" db="EMBL/GenBank/DDBJ databases">
        <title>Paenibacillus imtechensis sp. nov.</title>
        <authorList>
            <person name="Pinnaka A.K."/>
            <person name="Singh H."/>
            <person name="Kaur M."/>
        </authorList>
    </citation>
    <scope>NUCLEOTIDE SEQUENCE [LARGE SCALE GENOMIC DNA]</scope>
    <source>
        <strain evidence="12 13">SMB1</strain>
    </source>
</reference>
<comment type="caution">
    <text evidence="12">The sequence shown here is derived from an EMBL/GenBank/DDBJ whole genome shotgun (WGS) entry which is preliminary data.</text>
</comment>
<gene>
    <name evidence="12" type="primary">lepB</name>
    <name evidence="12" type="ORF">DNH61_13890</name>
</gene>
<keyword evidence="8" id="KW-0472">Membrane</keyword>
<comment type="subcellular location">
    <subcellularLocation>
        <location evidence="2">Cell membrane</location>
        <topology evidence="2">Single-pass type II membrane protein</topology>
    </subcellularLocation>
    <subcellularLocation>
        <location evidence="9">Membrane</location>
        <topology evidence="9">Single-pass type II membrane protein</topology>
    </subcellularLocation>
</comment>
<keyword evidence="5 8" id="KW-0645">Protease</keyword>
<dbReference type="GO" id="GO:0004252">
    <property type="term" value="F:serine-type endopeptidase activity"/>
    <property type="evidence" value="ECO:0007669"/>
    <property type="project" value="InterPro"/>
</dbReference>
<evidence type="ECO:0000256" key="6">
    <source>
        <dbReference type="ARBA" id="ARBA00022801"/>
    </source>
</evidence>
<dbReference type="InterPro" id="IPR019533">
    <property type="entry name" value="Peptidase_S26"/>
</dbReference>
<evidence type="ECO:0000259" key="11">
    <source>
        <dbReference type="Pfam" id="PF10502"/>
    </source>
</evidence>
<evidence type="ECO:0000256" key="8">
    <source>
        <dbReference type="RuleBase" id="RU003993"/>
    </source>
</evidence>
<evidence type="ECO:0000256" key="7">
    <source>
        <dbReference type="PIRSR" id="PIRSR600223-1"/>
    </source>
</evidence>
<dbReference type="GO" id="GO:0009003">
    <property type="term" value="F:signal peptidase activity"/>
    <property type="evidence" value="ECO:0007669"/>
    <property type="project" value="UniProtKB-EC"/>
</dbReference>
<name>A0A2W1LA50_9BACL</name>
<dbReference type="InterPro" id="IPR019757">
    <property type="entry name" value="Pept_S26A_signal_pept_1_Lys-AS"/>
</dbReference>
<dbReference type="CDD" id="cd06530">
    <property type="entry name" value="S26_SPase_I"/>
    <property type="match status" value="1"/>
</dbReference>
<dbReference type="AlphaFoldDB" id="A0A2W1LA50"/>
<evidence type="ECO:0000313" key="13">
    <source>
        <dbReference type="Proteomes" id="UP000249522"/>
    </source>
</evidence>
<comment type="catalytic activity">
    <reaction evidence="1 8">
        <text>Cleavage of hydrophobic, N-terminal signal or leader sequences from secreted and periplasmic proteins.</text>
        <dbReference type="EC" id="3.4.21.89"/>
    </reaction>
</comment>
<evidence type="ECO:0000256" key="3">
    <source>
        <dbReference type="ARBA" id="ARBA00009370"/>
    </source>
</evidence>
<evidence type="ECO:0000256" key="4">
    <source>
        <dbReference type="ARBA" id="ARBA00013208"/>
    </source>
</evidence>
<dbReference type="GO" id="GO:0005886">
    <property type="term" value="C:plasma membrane"/>
    <property type="evidence" value="ECO:0007669"/>
    <property type="project" value="UniProtKB-SubCell"/>
</dbReference>
<dbReference type="EC" id="3.4.21.89" evidence="4 8"/>
<dbReference type="NCBIfam" id="TIGR02227">
    <property type="entry name" value="sigpep_I_bact"/>
    <property type="match status" value="1"/>
</dbReference>
<evidence type="ECO:0000256" key="9">
    <source>
        <dbReference type="RuleBase" id="RU362042"/>
    </source>
</evidence>
<dbReference type="PANTHER" id="PTHR43390">
    <property type="entry name" value="SIGNAL PEPTIDASE I"/>
    <property type="match status" value="1"/>
</dbReference>
<dbReference type="InterPro" id="IPR019756">
    <property type="entry name" value="Pept_S26A_signal_pept_1_Ser-AS"/>
</dbReference>
<organism evidence="12 13">
    <name type="scientific">Paenibacillus sambharensis</name>
    <dbReference type="NCBI Taxonomy" id="1803190"/>
    <lineage>
        <taxon>Bacteria</taxon>
        <taxon>Bacillati</taxon>
        <taxon>Bacillota</taxon>
        <taxon>Bacilli</taxon>
        <taxon>Bacillales</taxon>
        <taxon>Paenibacillaceae</taxon>
        <taxon>Paenibacillus</taxon>
    </lineage>
</organism>
<evidence type="ECO:0000256" key="5">
    <source>
        <dbReference type="ARBA" id="ARBA00022670"/>
    </source>
</evidence>